<sequence length="106" mass="11795">MILVPYFLIGAFVLKIAIEEKNKGRLLLIGVSATIYGLWLLYASGLNYLLLSAILYLPGLYFYVQAKREQGINPFKGREKFGVGVLGFLALTVMAMIWQGSLSVTF</sequence>
<comment type="caution">
    <text evidence="2">The sequence shown here is derived from an EMBL/GenBank/DDBJ whole genome shotgun (WGS) entry which is preliminary data.</text>
</comment>
<keyword evidence="3" id="KW-1185">Reference proteome</keyword>
<protein>
    <recommendedName>
        <fullName evidence="4">Arginine:ornithine antiporter</fullName>
    </recommendedName>
</protein>
<evidence type="ECO:0000313" key="3">
    <source>
        <dbReference type="Proteomes" id="UP000033673"/>
    </source>
</evidence>
<gene>
    <name evidence="2" type="ORF">TW81_02735</name>
</gene>
<evidence type="ECO:0000313" key="2">
    <source>
        <dbReference type="EMBL" id="KJY84923.1"/>
    </source>
</evidence>
<proteinExistence type="predicted"/>
<name>A0A0F4NQ13_9VIBR</name>
<organism evidence="2 3">
    <name type="scientific">Vibrio galatheae</name>
    <dbReference type="NCBI Taxonomy" id="579748"/>
    <lineage>
        <taxon>Bacteria</taxon>
        <taxon>Pseudomonadati</taxon>
        <taxon>Pseudomonadota</taxon>
        <taxon>Gammaproteobacteria</taxon>
        <taxon>Vibrionales</taxon>
        <taxon>Vibrionaceae</taxon>
        <taxon>Vibrio</taxon>
    </lineage>
</organism>
<reference evidence="2 3" key="1">
    <citation type="journal article" date="2015" name="BMC Genomics">
        <title>Genome mining reveals unlocked bioactive potential of marine Gram-negative bacteria.</title>
        <authorList>
            <person name="Machado H."/>
            <person name="Sonnenschein E.C."/>
            <person name="Melchiorsen J."/>
            <person name="Gram L."/>
        </authorList>
    </citation>
    <scope>NUCLEOTIDE SEQUENCE [LARGE SCALE GENOMIC DNA]</scope>
    <source>
        <strain evidence="2 3">S2757</strain>
    </source>
</reference>
<dbReference type="AlphaFoldDB" id="A0A0F4NQ13"/>
<feature type="transmembrane region" description="Helical" evidence="1">
    <location>
        <begin position="85"/>
        <end position="104"/>
    </location>
</feature>
<accession>A0A0F4NQ13</accession>
<dbReference type="PATRIC" id="fig|579748.3.peg.569"/>
<dbReference type="Proteomes" id="UP000033673">
    <property type="component" value="Unassembled WGS sequence"/>
</dbReference>
<evidence type="ECO:0000256" key="1">
    <source>
        <dbReference type="SAM" id="Phobius"/>
    </source>
</evidence>
<dbReference type="EMBL" id="JXXV01000006">
    <property type="protein sequence ID" value="KJY84923.1"/>
    <property type="molecule type" value="Genomic_DNA"/>
</dbReference>
<evidence type="ECO:0008006" key="4">
    <source>
        <dbReference type="Google" id="ProtNLM"/>
    </source>
</evidence>
<dbReference type="STRING" id="579748.TW81_02735"/>
<keyword evidence="1" id="KW-1133">Transmembrane helix</keyword>
<keyword evidence="1" id="KW-0812">Transmembrane</keyword>
<feature type="transmembrane region" description="Helical" evidence="1">
    <location>
        <begin position="48"/>
        <end position="64"/>
    </location>
</feature>
<keyword evidence="1" id="KW-0472">Membrane</keyword>